<reference key="1">
    <citation type="submission" date="2010-11" db="EMBL/GenBank/DDBJ databases">
        <title>The complete genome of Paludibacter propionicigenes DSM 17365.</title>
        <authorList>
            <consortium name="US DOE Joint Genome Institute (JGI-PGF)"/>
            <person name="Lucas S."/>
            <person name="Copeland A."/>
            <person name="Lapidus A."/>
            <person name="Bruce D."/>
            <person name="Goodwin L."/>
            <person name="Pitluck S."/>
            <person name="Kyrpides N."/>
            <person name="Mavromatis K."/>
            <person name="Ivanova N."/>
            <person name="Munk A.C."/>
            <person name="Brettin T."/>
            <person name="Detter J.C."/>
            <person name="Han C."/>
            <person name="Tapia R."/>
            <person name="Land M."/>
            <person name="Hauser L."/>
            <person name="Markowitz V."/>
            <person name="Cheng J.-F."/>
            <person name="Hugenholtz P."/>
            <person name="Woyke T."/>
            <person name="Wu D."/>
            <person name="Gronow S."/>
            <person name="Wellnitz S."/>
            <person name="Brambilla E."/>
            <person name="Klenk H.-P."/>
            <person name="Eisen J.A."/>
        </authorList>
    </citation>
    <scope>NUCLEOTIDE SEQUENCE</scope>
    <source>
        <strain>WB4</strain>
    </source>
</reference>
<gene>
    <name evidence="1" type="ordered locus">Palpr_0015</name>
</gene>
<accession>E4T0C3</accession>
<dbReference type="EMBL" id="CP002345">
    <property type="protein sequence ID" value="ADQ78177.1"/>
    <property type="molecule type" value="Genomic_DNA"/>
</dbReference>
<dbReference type="STRING" id="694427.Palpr_0015"/>
<sequence>MTILMANIVILSLKYQLILQYQLDNISSKPFENENNKTNEF</sequence>
<keyword evidence="2" id="KW-1185">Reference proteome</keyword>
<proteinExistence type="predicted"/>
<evidence type="ECO:0000313" key="2">
    <source>
        <dbReference type="Proteomes" id="UP000008718"/>
    </source>
</evidence>
<name>E4T0C3_PALPW</name>
<organism evidence="1 2">
    <name type="scientific">Paludibacter propionicigenes (strain DSM 17365 / JCM 13257 / WB4)</name>
    <dbReference type="NCBI Taxonomy" id="694427"/>
    <lineage>
        <taxon>Bacteria</taxon>
        <taxon>Pseudomonadati</taxon>
        <taxon>Bacteroidota</taxon>
        <taxon>Bacteroidia</taxon>
        <taxon>Bacteroidales</taxon>
        <taxon>Paludibacteraceae</taxon>
        <taxon>Paludibacter</taxon>
    </lineage>
</organism>
<dbReference type="HOGENOM" id="CLU_3273847_0_0_10"/>
<dbReference type="Proteomes" id="UP000008718">
    <property type="component" value="Chromosome"/>
</dbReference>
<dbReference type="KEGG" id="ppn:Palpr_0015"/>
<dbReference type="AlphaFoldDB" id="E4T0C3"/>
<protein>
    <submittedName>
        <fullName evidence="1">Uncharacterized protein</fullName>
    </submittedName>
</protein>
<reference evidence="1 2" key="2">
    <citation type="journal article" date="2011" name="Stand. Genomic Sci.">
        <title>Complete genome sequence of Paludibacter propionicigenes type strain (WB4).</title>
        <authorList>
            <person name="Gronow S."/>
            <person name="Munk C."/>
            <person name="Lapidus A."/>
            <person name="Nolan M."/>
            <person name="Lucas S."/>
            <person name="Hammon N."/>
            <person name="Deshpande S."/>
            <person name="Cheng J.F."/>
            <person name="Tapia R."/>
            <person name="Han C."/>
            <person name="Goodwin L."/>
            <person name="Pitluck S."/>
            <person name="Liolios K."/>
            <person name="Ivanova N."/>
            <person name="Mavromatis K."/>
            <person name="Mikhailova N."/>
            <person name="Pati A."/>
            <person name="Chen A."/>
            <person name="Palaniappan K."/>
            <person name="Land M."/>
            <person name="Hauser L."/>
            <person name="Chang Y.J."/>
            <person name="Jeffries C.D."/>
            <person name="Brambilla E."/>
            <person name="Rohde M."/>
            <person name="Goker M."/>
            <person name="Detter J.C."/>
            <person name="Woyke T."/>
            <person name="Bristow J."/>
            <person name="Eisen J.A."/>
            <person name="Markowitz V."/>
            <person name="Hugenholtz P."/>
            <person name="Kyrpides N.C."/>
            <person name="Klenk H.P."/>
        </authorList>
    </citation>
    <scope>NUCLEOTIDE SEQUENCE [LARGE SCALE GENOMIC DNA]</scope>
    <source>
        <strain evidence="2">DSM 17365 / JCM 13257 / WB4</strain>
    </source>
</reference>
<evidence type="ECO:0000313" key="1">
    <source>
        <dbReference type="EMBL" id="ADQ78177.1"/>
    </source>
</evidence>